<accession>A0ABW3DFJ7</accession>
<sequence>MPSQMVHLAVAVKLYEYDKEEPGPSFLLGSVAPDAIHMRPGSNREDKKRTHLGITQSGVDADGIIPGFVRPYFEAESTEDVRQTILGYAAHLLTDYYWLQTLNREYVDAVAPRLSKEEIRTLYYRETDKNEFRLYREAPWRPRIWDSLRAARALDVAPYLTAEEISLWRERVLTWPEVNQEQDVVPEYFTPVKIERFINEAAAYVKHQLAEYREALRK</sequence>
<keyword evidence="2" id="KW-1185">Reference proteome</keyword>
<gene>
    <name evidence="1" type="ORF">ACFQ03_24225</name>
</gene>
<protein>
    <recommendedName>
        <fullName evidence="3">Phospholipase C/D domain-containing protein</fullName>
    </recommendedName>
</protein>
<dbReference type="EMBL" id="JBHTIU010000104">
    <property type="protein sequence ID" value="MFD0872232.1"/>
    <property type="molecule type" value="Genomic_DNA"/>
</dbReference>
<reference evidence="2" key="1">
    <citation type="journal article" date="2019" name="Int. J. Syst. Evol. Microbiol.">
        <title>The Global Catalogue of Microorganisms (GCM) 10K type strain sequencing project: providing services to taxonomists for standard genome sequencing and annotation.</title>
        <authorList>
            <consortium name="The Broad Institute Genomics Platform"/>
            <consortium name="The Broad Institute Genome Sequencing Center for Infectious Disease"/>
            <person name="Wu L."/>
            <person name="Ma J."/>
        </authorList>
    </citation>
    <scope>NUCLEOTIDE SEQUENCE [LARGE SCALE GENOMIC DNA]</scope>
    <source>
        <strain evidence="2">CCUG 57263</strain>
    </source>
</reference>
<proteinExistence type="predicted"/>
<comment type="caution">
    <text evidence="1">The sequence shown here is derived from an EMBL/GenBank/DDBJ whole genome shotgun (WGS) entry which is preliminary data.</text>
</comment>
<dbReference type="Proteomes" id="UP001597120">
    <property type="component" value="Unassembled WGS sequence"/>
</dbReference>
<evidence type="ECO:0000313" key="1">
    <source>
        <dbReference type="EMBL" id="MFD0872232.1"/>
    </source>
</evidence>
<evidence type="ECO:0008006" key="3">
    <source>
        <dbReference type="Google" id="ProtNLM"/>
    </source>
</evidence>
<evidence type="ECO:0000313" key="2">
    <source>
        <dbReference type="Proteomes" id="UP001597120"/>
    </source>
</evidence>
<name>A0ABW3DFJ7_9BACL</name>
<dbReference type="RefSeq" id="WP_379291539.1">
    <property type="nucleotide sequence ID" value="NZ_JBHTIU010000104.1"/>
</dbReference>
<organism evidence="1 2">
    <name type="scientific">Paenibacillus residui</name>
    <dbReference type="NCBI Taxonomy" id="629724"/>
    <lineage>
        <taxon>Bacteria</taxon>
        <taxon>Bacillati</taxon>
        <taxon>Bacillota</taxon>
        <taxon>Bacilli</taxon>
        <taxon>Bacillales</taxon>
        <taxon>Paenibacillaceae</taxon>
        <taxon>Paenibacillus</taxon>
    </lineage>
</organism>